<dbReference type="EMBL" id="FOPP01000001">
    <property type="protein sequence ID" value="SFG61043.1"/>
    <property type="molecule type" value="Genomic_DNA"/>
</dbReference>
<dbReference type="Proteomes" id="UP000199666">
    <property type="component" value="Unassembled WGS sequence"/>
</dbReference>
<feature type="chain" id="PRO_5011475721" evidence="1">
    <location>
        <begin position="20"/>
        <end position="167"/>
    </location>
</feature>
<dbReference type="InterPro" id="IPR007485">
    <property type="entry name" value="LPS_assembly_LptE"/>
</dbReference>
<protein>
    <submittedName>
        <fullName evidence="2">Lipopolysaccharide-assembly</fullName>
    </submittedName>
</protein>
<dbReference type="GO" id="GO:0043165">
    <property type="term" value="P:Gram-negative-bacterium-type cell outer membrane assembly"/>
    <property type="evidence" value="ECO:0007669"/>
    <property type="project" value="InterPro"/>
</dbReference>
<reference evidence="2 3" key="1">
    <citation type="submission" date="2016-10" db="EMBL/GenBank/DDBJ databases">
        <authorList>
            <person name="de Groot N.N."/>
        </authorList>
    </citation>
    <scope>NUCLEOTIDE SEQUENCE [LARGE SCALE GENOMIC DNA]</scope>
    <source>
        <strain evidence="2 3">DSM 18684</strain>
    </source>
</reference>
<gene>
    <name evidence="2" type="ORF">SAMN04489864_101247</name>
</gene>
<dbReference type="AlphaFoldDB" id="A0A1I2T7T5"/>
<name>A0A1I2T7T5_9SPHI</name>
<evidence type="ECO:0000313" key="2">
    <source>
        <dbReference type="EMBL" id="SFG61043.1"/>
    </source>
</evidence>
<organism evidence="2 3">
    <name type="scientific">Pedobacter insulae</name>
    <dbReference type="NCBI Taxonomy" id="414048"/>
    <lineage>
        <taxon>Bacteria</taxon>
        <taxon>Pseudomonadati</taxon>
        <taxon>Bacteroidota</taxon>
        <taxon>Sphingobacteriia</taxon>
        <taxon>Sphingobacteriales</taxon>
        <taxon>Sphingobacteriaceae</taxon>
        <taxon>Pedobacter</taxon>
    </lineage>
</organism>
<dbReference type="OrthoDB" id="9790776at2"/>
<keyword evidence="3" id="KW-1185">Reference proteome</keyword>
<dbReference type="GO" id="GO:0019867">
    <property type="term" value="C:outer membrane"/>
    <property type="evidence" value="ECO:0007669"/>
    <property type="project" value="InterPro"/>
</dbReference>
<keyword evidence="1" id="KW-0732">Signal</keyword>
<dbReference type="PROSITE" id="PS51257">
    <property type="entry name" value="PROKAR_LIPOPROTEIN"/>
    <property type="match status" value="1"/>
</dbReference>
<accession>A0A1I2T7T5</accession>
<evidence type="ECO:0000313" key="3">
    <source>
        <dbReference type="Proteomes" id="UP000199666"/>
    </source>
</evidence>
<dbReference type="Pfam" id="PF04390">
    <property type="entry name" value="LptE"/>
    <property type="match status" value="1"/>
</dbReference>
<proteinExistence type="predicted"/>
<dbReference type="STRING" id="414048.SAMN04489864_101247"/>
<dbReference type="RefSeq" id="WP_090991731.1">
    <property type="nucleotide sequence ID" value="NZ_FOPP01000001.1"/>
</dbReference>
<sequence>MKNLLFACIVLILSSCSYKFNGASIPPELKTVEVPVFENLAPLVDPTLSNTLTEAFMTRIRTQSKLNISKNGAQAKFEGKITDYDIRPIAIQDNTKPVAGATRLTITVMVKYTTTVQGNSKPFEQSFTAFTDYQAGQPLAGAYQQSLNKKIIDQLTENIFNAAFAQW</sequence>
<feature type="signal peptide" evidence="1">
    <location>
        <begin position="1"/>
        <end position="19"/>
    </location>
</feature>
<evidence type="ECO:0000256" key="1">
    <source>
        <dbReference type="SAM" id="SignalP"/>
    </source>
</evidence>